<evidence type="ECO:0000256" key="2">
    <source>
        <dbReference type="ARBA" id="ARBA00022737"/>
    </source>
</evidence>
<evidence type="ECO:0000256" key="6">
    <source>
        <dbReference type="SAM" id="SignalP"/>
    </source>
</evidence>
<dbReference type="FunFam" id="3.30.160.60:FF:000446">
    <property type="entry name" value="Zinc finger protein"/>
    <property type="match status" value="1"/>
</dbReference>
<evidence type="ECO:0000259" key="7">
    <source>
        <dbReference type="PROSITE" id="PS50157"/>
    </source>
</evidence>
<evidence type="ECO:0000256" key="4">
    <source>
        <dbReference type="ARBA" id="ARBA00022833"/>
    </source>
</evidence>
<sequence length="108" mass="12615">MFIKFFVLLLFPESISCIHCSFQIHILDIKNIMTHSRHCSFEARAPNSAFVCLFCEYSTNNGTNMKRHIRRHTGEKPYKCSFCDYSSNRNDNAINHARIVHNVNNYAI</sequence>
<name>A0A8D8Z2V4_9HEMI</name>
<dbReference type="SMART" id="SM00355">
    <property type="entry name" value="ZnF_C2H2"/>
    <property type="match status" value="2"/>
</dbReference>
<dbReference type="InterPro" id="IPR036236">
    <property type="entry name" value="Znf_C2H2_sf"/>
</dbReference>
<dbReference type="Pfam" id="PF13465">
    <property type="entry name" value="zf-H2C2_2"/>
    <property type="match status" value="1"/>
</dbReference>
<dbReference type="Gene3D" id="3.30.160.60">
    <property type="entry name" value="Classic Zinc Finger"/>
    <property type="match status" value="2"/>
</dbReference>
<keyword evidence="4" id="KW-0862">Zinc</keyword>
<dbReference type="GO" id="GO:0005634">
    <property type="term" value="C:nucleus"/>
    <property type="evidence" value="ECO:0007669"/>
    <property type="project" value="TreeGrafter"/>
</dbReference>
<protein>
    <submittedName>
        <fullName evidence="8">RE1-silencing transcription factor</fullName>
    </submittedName>
</protein>
<feature type="signal peptide" evidence="6">
    <location>
        <begin position="1"/>
        <end position="17"/>
    </location>
</feature>
<feature type="domain" description="C2H2-type" evidence="7">
    <location>
        <begin position="50"/>
        <end position="77"/>
    </location>
</feature>
<reference evidence="8" key="1">
    <citation type="submission" date="2021-05" db="EMBL/GenBank/DDBJ databases">
        <authorList>
            <person name="Alioto T."/>
            <person name="Alioto T."/>
            <person name="Gomez Garrido J."/>
        </authorList>
    </citation>
    <scope>NUCLEOTIDE SEQUENCE</scope>
</reference>
<dbReference type="GO" id="GO:0008270">
    <property type="term" value="F:zinc ion binding"/>
    <property type="evidence" value="ECO:0007669"/>
    <property type="project" value="UniProtKB-KW"/>
</dbReference>
<dbReference type="InterPro" id="IPR013087">
    <property type="entry name" value="Znf_C2H2_type"/>
</dbReference>
<organism evidence="8">
    <name type="scientific">Cacopsylla melanoneura</name>
    <dbReference type="NCBI Taxonomy" id="428564"/>
    <lineage>
        <taxon>Eukaryota</taxon>
        <taxon>Metazoa</taxon>
        <taxon>Ecdysozoa</taxon>
        <taxon>Arthropoda</taxon>
        <taxon>Hexapoda</taxon>
        <taxon>Insecta</taxon>
        <taxon>Pterygota</taxon>
        <taxon>Neoptera</taxon>
        <taxon>Paraneoptera</taxon>
        <taxon>Hemiptera</taxon>
        <taxon>Sternorrhyncha</taxon>
        <taxon>Psylloidea</taxon>
        <taxon>Psyllidae</taxon>
        <taxon>Psyllinae</taxon>
        <taxon>Cacopsylla</taxon>
    </lineage>
</organism>
<evidence type="ECO:0000256" key="5">
    <source>
        <dbReference type="PROSITE-ProRule" id="PRU00042"/>
    </source>
</evidence>
<proteinExistence type="predicted"/>
<dbReference type="SUPFAM" id="SSF57667">
    <property type="entry name" value="beta-beta-alpha zinc fingers"/>
    <property type="match status" value="1"/>
</dbReference>
<dbReference type="PROSITE" id="PS50157">
    <property type="entry name" value="ZINC_FINGER_C2H2_2"/>
    <property type="match status" value="1"/>
</dbReference>
<dbReference type="PANTHER" id="PTHR24403:SF100">
    <property type="entry name" value="C2H2-TYPE DOMAIN-CONTAINING PROTEIN"/>
    <property type="match status" value="1"/>
</dbReference>
<accession>A0A8D8Z2V4</accession>
<dbReference type="AlphaFoldDB" id="A0A8D8Z2V4"/>
<dbReference type="PANTHER" id="PTHR24403">
    <property type="entry name" value="ZINC FINGER PROTEIN"/>
    <property type="match status" value="1"/>
</dbReference>
<keyword evidence="1" id="KW-0479">Metal-binding</keyword>
<dbReference type="InterPro" id="IPR050688">
    <property type="entry name" value="Zinc_finger/UBP_domain"/>
</dbReference>
<evidence type="ECO:0000256" key="1">
    <source>
        <dbReference type="ARBA" id="ARBA00022723"/>
    </source>
</evidence>
<keyword evidence="6" id="KW-0732">Signal</keyword>
<feature type="chain" id="PRO_5034895186" evidence="6">
    <location>
        <begin position="18"/>
        <end position="108"/>
    </location>
</feature>
<keyword evidence="2" id="KW-0677">Repeat</keyword>
<evidence type="ECO:0000256" key="3">
    <source>
        <dbReference type="ARBA" id="ARBA00022771"/>
    </source>
</evidence>
<keyword evidence="3 5" id="KW-0863">Zinc-finger</keyword>
<evidence type="ECO:0000313" key="8">
    <source>
        <dbReference type="EMBL" id="CAG6738961.1"/>
    </source>
</evidence>
<dbReference type="GO" id="GO:0045944">
    <property type="term" value="P:positive regulation of transcription by RNA polymerase II"/>
    <property type="evidence" value="ECO:0007669"/>
    <property type="project" value="TreeGrafter"/>
</dbReference>
<dbReference type="EMBL" id="HBUF01410518">
    <property type="protein sequence ID" value="CAG6738961.1"/>
    <property type="molecule type" value="Transcribed_RNA"/>
</dbReference>